<keyword evidence="2" id="KW-1185">Reference proteome</keyword>
<reference evidence="2" key="1">
    <citation type="journal article" date="2019" name="Int. J. Syst. Evol. Microbiol.">
        <title>The Global Catalogue of Microorganisms (GCM) 10K type strain sequencing project: providing services to taxonomists for standard genome sequencing and annotation.</title>
        <authorList>
            <consortium name="The Broad Institute Genomics Platform"/>
            <consortium name="The Broad Institute Genome Sequencing Center for Infectious Disease"/>
            <person name="Wu L."/>
            <person name="Ma J."/>
        </authorList>
    </citation>
    <scope>NUCLEOTIDE SEQUENCE [LARGE SCALE GENOMIC DNA]</scope>
    <source>
        <strain evidence="2">KCTC 42182</strain>
    </source>
</reference>
<dbReference type="PANTHER" id="PTHR13812">
    <property type="entry name" value="KETIMINE REDUCTASE MU-CRYSTALLIN"/>
    <property type="match status" value="1"/>
</dbReference>
<dbReference type="PANTHER" id="PTHR13812:SF19">
    <property type="entry name" value="KETIMINE REDUCTASE MU-CRYSTALLIN"/>
    <property type="match status" value="1"/>
</dbReference>
<protein>
    <submittedName>
        <fullName evidence="1">Ornithine cyclodeaminase family protein</fullName>
    </submittedName>
</protein>
<comment type="caution">
    <text evidence="1">The sequence shown here is derived from an EMBL/GenBank/DDBJ whole genome shotgun (WGS) entry which is preliminary data.</text>
</comment>
<dbReference type="SUPFAM" id="SSF51735">
    <property type="entry name" value="NAD(P)-binding Rossmann-fold domains"/>
    <property type="match status" value="1"/>
</dbReference>
<sequence>MTETMRIVEAASVHAALPYGRLVAALREAFRRGGTVPLRSHYHIDPAPDAPAGTHGGTLLVMPAWQAGRHIGIKAVSVFPDNGRIGLPSVIGAYLLFDANTGRPQAVIDGVALTLRRTACASALAANYLARKDAQHLLMVGAGSLAPHLIRAHCAVRRYRRIEIWNRNRARAEEMAERLTDLQASIAVVDDLEAAVRVADTVSCATLSREPLVRGEWLRPGMHVDLVGGFTPEMREADDATLDRAEVWVDTREGALKEAGDLVQPLKHGLLRPEDVRGDLFELCRDDAFARKDDGEITLFKSVGTALEDLAAAEMVVEGLAS</sequence>
<proteinExistence type="predicted"/>
<evidence type="ECO:0000313" key="2">
    <source>
        <dbReference type="Proteomes" id="UP001595711"/>
    </source>
</evidence>
<organism evidence="1 2">
    <name type="scientific">Ferrovibrio xuzhouensis</name>
    <dbReference type="NCBI Taxonomy" id="1576914"/>
    <lineage>
        <taxon>Bacteria</taxon>
        <taxon>Pseudomonadati</taxon>
        <taxon>Pseudomonadota</taxon>
        <taxon>Alphaproteobacteria</taxon>
        <taxon>Rhodospirillales</taxon>
        <taxon>Rhodospirillaceae</taxon>
        <taxon>Ferrovibrio</taxon>
    </lineage>
</organism>
<dbReference type="Gene3D" id="3.40.50.720">
    <property type="entry name" value="NAD(P)-binding Rossmann-like Domain"/>
    <property type="match status" value="1"/>
</dbReference>
<dbReference type="PIRSF" id="PIRSF001439">
    <property type="entry name" value="CryM"/>
    <property type="match status" value="1"/>
</dbReference>
<dbReference type="EMBL" id="JBHRYJ010000001">
    <property type="protein sequence ID" value="MFC3675825.1"/>
    <property type="molecule type" value="Genomic_DNA"/>
</dbReference>
<name>A0ABV7VEG6_9PROT</name>
<evidence type="ECO:0000313" key="1">
    <source>
        <dbReference type="EMBL" id="MFC3675825.1"/>
    </source>
</evidence>
<dbReference type="Gene3D" id="3.30.1780.10">
    <property type="entry name" value="ornithine cyclodeaminase, domain 1"/>
    <property type="match status" value="1"/>
</dbReference>
<dbReference type="InterPro" id="IPR036291">
    <property type="entry name" value="NAD(P)-bd_dom_sf"/>
</dbReference>
<dbReference type="RefSeq" id="WP_379725123.1">
    <property type="nucleotide sequence ID" value="NZ_JBHRYJ010000001.1"/>
</dbReference>
<dbReference type="Pfam" id="PF02423">
    <property type="entry name" value="OCD_Mu_crystall"/>
    <property type="match status" value="1"/>
</dbReference>
<dbReference type="InterPro" id="IPR003462">
    <property type="entry name" value="ODC_Mu_crystall"/>
</dbReference>
<gene>
    <name evidence="1" type="ORF">ACFOOQ_09745</name>
</gene>
<dbReference type="Proteomes" id="UP001595711">
    <property type="component" value="Unassembled WGS sequence"/>
</dbReference>
<accession>A0ABV7VEG6</accession>
<dbReference type="InterPro" id="IPR023401">
    <property type="entry name" value="ODC_N"/>
</dbReference>
<dbReference type="NCBIfam" id="NF004793">
    <property type="entry name" value="PRK06141.1"/>
    <property type="match status" value="1"/>
</dbReference>